<dbReference type="EMBL" id="FNBN01000001">
    <property type="protein sequence ID" value="SDE93562.1"/>
    <property type="molecule type" value="Genomic_DNA"/>
</dbReference>
<gene>
    <name evidence="1" type="ORF">SAMN04488121_101232</name>
</gene>
<name>A0A1G7GZF6_CHIFI</name>
<sequence>MNKDRKRTGLNTTSVSFLISFKKSIYNYHKIGKPVSDTLKMAGLKKRIQLFGSLHVIGKGKMDYPIFT</sequence>
<accession>A0A1G7GZF6</accession>
<dbReference type="AlphaFoldDB" id="A0A1G7GZF6"/>
<reference evidence="2" key="1">
    <citation type="submission" date="2016-10" db="EMBL/GenBank/DDBJ databases">
        <authorList>
            <person name="Varghese N."/>
            <person name="Submissions S."/>
        </authorList>
    </citation>
    <scope>NUCLEOTIDE SEQUENCE [LARGE SCALE GENOMIC DNA]</scope>
    <source>
        <strain evidence="2">DSM 527</strain>
    </source>
</reference>
<organism evidence="1 2">
    <name type="scientific">Chitinophaga filiformis</name>
    <name type="common">Myxococcus filiformis</name>
    <name type="synonym">Flexibacter filiformis</name>
    <dbReference type="NCBI Taxonomy" id="104663"/>
    <lineage>
        <taxon>Bacteria</taxon>
        <taxon>Pseudomonadati</taxon>
        <taxon>Bacteroidota</taxon>
        <taxon>Chitinophagia</taxon>
        <taxon>Chitinophagales</taxon>
        <taxon>Chitinophagaceae</taxon>
        <taxon>Chitinophaga</taxon>
    </lineage>
</organism>
<proteinExistence type="predicted"/>
<protein>
    <submittedName>
        <fullName evidence="1">Uncharacterized protein</fullName>
    </submittedName>
</protein>
<dbReference type="Proteomes" id="UP000199045">
    <property type="component" value="Unassembled WGS sequence"/>
</dbReference>
<evidence type="ECO:0000313" key="2">
    <source>
        <dbReference type="Proteomes" id="UP000199045"/>
    </source>
</evidence>
<dbReference type="STRING" id="104663.SAMN04488121_101232"/>
<evidence type="ECO:0000313" key="1">
    <source>
        <dbReference type="EMBL" id="SDE93562.1"/>
    </source>
</evidence>